<evidence type="ECO:0000313" key="2">
    <source>
        <dbReference type="EMBL" id="VAW44148.1"/>
    </source>
</evidence>
<reference evidence="2" key="1">
    <citation type="submission" date="2018-06" db="EMBL/GenBank/DDBJ databases">
        <authorList>
            <person name="Zhirakovskaya E."/>
        </authorList>
    </citation>
    <scope>NUCLEOTIDE SEQUENCE</scope>
</reference>
<organism evidence="2">
    <name type="scientific">hydrothermal vent metagenome</name>
    <dbReference type="NCBI Taxonomy" id="652676"/>
    <lineage>
        <taxon>unclassified sequences</taxon>
        <taxon>metagenomes</taxon>
        <taxon>ecological metagenomes</taxon>
    </lineage>
</organism>
<gene>
    <name evidence="2" type="ORF">MNBD_GAMMA04-2148</name>
</gene>
<name>A0A3B0VKK1_9ZZZZ</name>
<dbReference type="AlphaFoldDB" id="A0A3B0VKK1"/>
<sequence>MKQLNPFKKRQSASQIDRRLEQRHLSHFSATVMQQDQESVATVLNFSKSGLAILSTKPIQPNDIFSIELAFNSERNITTFFKSISCQKVETGYLIGAKLLKPCSQYSGLFTKITQPRHSVVSDCW</sequence>
<dbReference type="SUPFAM" id="SSF141371">
    <property type="entry name" value="PilZ domain-like"/>
    <property type="match status" value="1"/>
</dbReference>
<dbReference type="Pfam" id="PF07238">
    <property type="entry name" value="PilZ"/>
    <property type="match status" value="1"/>
</dbReference>
<dbReference type="GO" id="GO:0035438">
    <property type="term" value="F:cyclic-di-GMP binding"/>
    <property type="evidence" value="ECO:0007669"/>
    <property type="project" value="InterPro"/>
</dbReference>
<protein>
    <recommendedName>
        <fullName evidence="1">PilZ domain-containing protein</fullName>
    </recommendedName>
</protein>
<accession>A0A3B0VKK1</accession>
<evidence type="ECO:0000259" key="1">
    <source>
        <dbReference type="Pfam" id="PF07238"/>
    </source>
</evidence>
<dbReference type="EMBL" id="UOFB01000024">
    <property type="protein sequence ID" value="VAW44148.1"/>
    <property type="molecule type" value="Genomic_DNA"/>
</dbReference>
<proteinExistence type="predicted"/>
<feature type="domain" description="PilZ" evidence="1">
    <location>
        <begin position="17"/>
        <end position="98"/>
    </location>
</feature>
<dbReference type="InterPro" id="IPR009875">
    <property type="entry name" value="PilZ_domain"/>
</dbReference>